<dbReference type="Proteomes" id="UP000003242">
    <property type="component" value="Unassembled WGS sequence"/>
</dbReference>
<dbReference type="EMBL" id="ADGP01000020">
    <property type="protein sequence ID" value="EFD93902.1"/>
    <property type="molecule type" value="Genomic_DNA"/>
</dbReference>
<sequence length="133" mass="16321">MNIRELEQIRHAERTIAQYEYELFLLKRHSLFTTGKETPEQRAYINLIFRQMENLYNLKIRFLQEIDTLTANERNVVKYYYFDGVETWDKVAQKMFYSKDHVYTFRRDALQKLERIKNDQKKKGNNPLFLFLP</sequence>
<evidence type="ECO:0000313" key="2">
    <source>
        <dbReference type="Proteomes" id="UP000003242"/>
    </source>
</evidence>
<name>D3LVH5_9FIRM</name>
<evidence type="ECO:0000313" key="1">
    <source>
        <dbReference type="EMBL" id="EFD93902.1"/>
    </source>
</evidence>
<dbReference type="RefSeq" id="WP_009369835.1">
    <property type="nucleotide sequence ID" value="NZ_ADGP01000020.1"/>
</dbReference>
<dbReference type="InterPro" id="IPR013324">
    <property type="entry name" value="RNA_pol_sigma_r3/r4-like"/>
</dbReference>
<protein>
    <recommendedName>
        <fullName evidence="3">Phage transcriptional regulator, RinA family</fullName>
    </recommendedName>
</protein>
<accession>D3LVH5</accession>
<gene>
    <name evidence="1" type="ORF">HMPREF0889_0298</name>
</gene>
<evidence type="ECO:0008006" key="3">
    <source>
        <dbReference type="Google" id="ProtNLM"/>
    </source>
</evidence>
<proteinExistence type="predicted"/>
<organism evidence="1 2">
    <name type="scientific">Megasphaera lornae</name>
    <dbReference type="NCBI Taxonomy" id="1000568"/>
    <lineage>
        <taxon>Bacteria</taxon>
        <taxon>Bacillati</taxon>
        <taxon>Bacillota</taxon>
        <taxon>Negativicutes</taxon>
        <taxon>Veillonellales</taxon>
        <taxon>Veillonellaceae</taxon>
        <taxon>Megasphaera</taxon>
    </lineage>
</organism>
<dbReference type="STRING" id="699218.HMPREF0889_0298"/>
<dbReference type="AlphaFoldDB" id="D3LVH5"/>
<dbReference type="Gene3D" id="1.20.140.160">
    <property type="match status" value="1"/>
</dbReference>
<comment type="caution">
    <text evidence="1">The sequence shown here is derived from an EMBL/GenBank/DDBJ whole genome shotgun (WGS) entry which is preliminary data.</text>
</comment>
<reference evidence="2" key="1">
    <citation type="submission" date="2009-12" db="EMBL/GenBank/DDBJ databases">
        <title>Sequence of Clostridiales genomosp. BVAB3 str. UPII9-5.</title>
        <authorList>
            <person name="Madupu R."/>
            <person name="Durkin A.S."/>
            <person name="Torralba M."/>
            <person name="Methe B."/>
            <person name="Sutton G.G."/>
            <person name="Strausberg R.L."/>
            <person name="Nelson K.E."/>
        </authorList>
    </citation>
    <scope>NUCLEOTIDE SEQUENCE [LARGE SCALE GENOMIC DNA]</scope>
    <source>
        <strain evidence="2">28L</strain>
    </source>
</reference>
<dbReference type="SUPFAM" id="SSF88659">
    <property type="entry name" value="Sigma3 and sigma4 domains of RNA polymerase sigma factors"/>
    <property type="match status" value="1"/>
</dbReference>